<evidence type="ECO:0000313" key="3">
    <source>
        <dbReference type="EMBL" id="MFC7287787.1"/>
    </source>
</evidence>
<feature type="region of interest" description="Disordered" evidence="1">
    <location>
        <begin position="63"/>
        <end position="84"/>
    </location>
</feature>
<proteinExistence type="predicted"/>
<sequence>MEGGGGREQNFWPGFVDALSNVVLVMIFVVVVFVVTLFYYSQKLAAFKAVKFIEKKELQEQVVTPSKNQPNISRLDDGQNPDAARLKQESQEQIKEIAALKGQVALLQAKLNNSSTSLQGSLRSDEGAPTKAIQIEKSRTSTASDTLAGLKLDGRNDAVTLHFDTDGVELDKKATAALEANLKGWTEKIKTRQGKLVVTGVVGTLAYTEGRRRAYYRTIAVRNYLIDQGVAPSSVISRVVPGNENAESDSSVVIQYSASAK</sequence>
<organism evidence="3 4">
    <name type="scientific">Herminiimonas glaciei</name>
    <dbReference type="NCBI Taxonomy" id="523788"/>
    <lineage>
        <taxon>Bacteria</taxon>
        <taxon>Pseudomonadati</taxon>
        <taxon>Pseudomonadota</taxon>
        <taxon>Betaproteobacteria</taxon>
        <taxon>Burkholderiales</taxon>
        <taxon>Oxalobacteraceae</taxon>
        <taxon>Herminiimonas</taxon>
    </lineage>
</organism>
<gene>
    <name evidence="3" type="ORF">ACFQPC_07030</name>
</gene>
<evidence type="ECO:0008006" key="5">
    <source>
        <dbReference type="Google" id="ProtNLM"/>
    </source>
</evidence>
<protein>
    <recommendedName>
        <fullName evidence="5">OmpA family protein</fullName>
    </recommendedName>
</protein>
<dbReference type="Proteomes" id="UP001596542">
    <property type="component" value="Unassembled WGS sequence"/>
</dbReference>
<feature type="transmembrane region" description="Helical" evidence="2">
    <location>
        <begin position="18"/>
        <end position="40"/>
    </location>
</feature>
<evidence type="ECO:0000256" key="2">
    <source>
        <dbReference type="SAM" id="Phobius"/>
    </source>
</evidence>
<dbReference type="EMBL" id="JBHTBU010000001">
    <property type="protein sequence ID" value="MFC7287787.1"/>
    <property type="molecule type" value="Genomic_DNA"/>
</dbReference>
<comment type="caution">
    <text evidence="3">The sequence shown here is derived from an EMBL/GenBank/DDBJ whole genome shotgun (WGS) entry which is preliminary data.</text>
</comment>
<keyword evidence="4" id="KW-1185">Reference proteome</keyword>
<keyword evidence="2" id="KW-0472">Membrane</keyword>
<reference evidence="4" key="1">
    <citation type="journal article" date="2019" name="Int. J. Syst. Evol. Microbiol.">
        <title>The Global Catalogue of Microorganisms (GCM) 10K type strain sequencing project: providing services to taxonomists for standard genome sequencing and annotation.</title>
        <authorList>
            <consortium name="The Broad Institute Genomics Platform"/>
            <consortium name="The Broad Institute Genome Sequencing Center for Infectious Disease"/>
            <person name="Wu L."/>
            <person name="Ma J."/>
        </authorList>
    </citation>
    <scope>NUCLEOTIDE SEQUENCE [LARGE SCALE GENOMIC DNA]</scope>
    <source>
        <strain evidence="4">KACC 12508</strain>
    </source>
</reference>
<evidence type="ECO:0000256" key="1">
    <source>
        <dbReference type="SAM" id="MobiDB-lite"/>
    </source>
</evidence>
<keyword evidence="2" id="KW-1133">Transmembrane helix</keyword>
<keyword evidence="2" id="KW-0812">Transmembrane</keyword>
<evidence type="ECO:0000313" key="4">
    <source>
        <dbReference type="Proteomes" id="UP001596542"/>
    </source>
</evidence>
<name>A0ABW2I9Y9_9BURK</name>
<dbReference type="RefSeq" id="WP_382271086.1">
    <property type="nucleotide sequence ID" value="NZ_JBHTBU010000001.1"/>
</dbReference>
<accession>A0ABW2I9Y9</accession>
<feature type="compositionally biased region" description="Polar residues" evidence="1">
    <location>
        <begin position="63"/>
        <end position="72"/>
    </location>
</feature>